<reference evidence="3" key="1">
    <citation type="submission" date="2021-04" db="EMBL/GenBank/DDBJ databases">
        <title>Genome sequence of Woronichinia naegeliana from Washington state freshwater lake bloom.</title>
        <authorList>
            <person name="Dreher T.W."/>
        </authorList>
    </citation>
    <scope>NUCLEOTIDE SEQUENCE</scope>
    <source>
        <strain evidence="3">WA131</strain>
    </source>
</reference>
<evidence type="ECO:0000256" key="1">
    <source>
        <dbReference type="SAM" id="MobiDB-lite"/>
    </source>
</evidence>
<dbReference type="KEGG" id="wna:KA717_39160"/>
<accession>A0A977PVS1</accession>
<keyword evidence="2" id="KW-1133">Transmembrane helix</keyword>
<evidence type="ECO:0000313" key="3">
    <source>
        <dbReference type="EMBL" id="UXE61316.1"/>
    </source>
</evidence>
<evidence type="ECO:0000256" key="2">
    <source>
        <dbReference type="SAM" id="Phobius"/>
    </source>
</evidence>
<feature type="transmembrane region" description="Helical" evidence="2">
    <location>
        <begin position="114"/>
        <end position="131"/>
    </location>
</feature>
<feature type="transmembrane region" description="Helical" evidence="2">
    <location>
        <begin position="210"/>
        <end position="234"/>
    </location>
</feature>
<name>A0A977PVS1_9CYAN</name>
<dbReference type="EMBL" id="CP073041">
    <property type="protein sequence ID" value="UXE61316.1"/>
    <property type="molecule type" value="Genomic_DNA"/>
</dbReference>
<gene>
    <name evidence="3" type="ORF">KA717_39160</name>
</gene>
<dbReference type="Proteomes" id="UP001065613">
    <property type="component" value="Chromosome"/>
</dbReference>
<keyword evidence="2" id="KW-0472">Membrane</keyword>
<keyword evidence="2" id="KW-0812">Transmembrane</keyword>
<organism evidence="3">
    <name type="scientific">Woronichinia naegeliana WA131</name>
    <dbReference type="NCBI Taxonomy" id="2824559"/>
    <lineage>
        <taxon>Bacteria</taxon>
        <taxon>Bacillati</taxon>
        <taxon>Cyanobacteriota</taxon>
        <taxon>Cyanophyceae</taxon>
        <taxon>Synechococcales</taxon>
        <taxon>Coelosphaeriaceae</taxon>
        <taxon>Woronichinia</taxon>
    </lineage>
</organism>
<proteinExistence type="predicted"/>
<dbReference type="AlphaFoldDB" id="A0A977PVS1"/>
<feature type="transmembrane region" description="Helical" evidence="2">
    <location>
        <begin position="137"/>
        <end position="156"/>
    </location>
</feature>
<feature type="region of interest" description="Disordered" evidence="1">
    <location>
        <begin position="179"/>
        <end position="199"/>
    </location>
</feature>
<protein>
    <submittedName>
        <fullName evidence="3">Uncharacterized protein</fullName>
    </submittedName>
</protein>
<feature type="transmembrane region" description="Helical" evidence="2">
    <location>
        <begin position="246"/>
        <end position="269"/>
    </location>
</feature>
<sequence length="338" mass="38358">MTNSNLSETVDNINILNVNIREVLIEVLPVVSPELQLEITLLLRQIYHINSLIEEKNHSWVINHFKFNDKRAKFILLLEDIRSILIVLKTNKVSVESIREFRINLEKEINCDRYLFLGNILNLFIHIYYVKSIPFKIFIGLSVTTLFAIIALVLSAQEIYKLDVGLLENHLEQQTNIVTSAPPSASPLPSPKRSDNLVSPIKRNNPSRRILYSLVYAATAGVLGSVASILLRIIDFRDQQYDDPFIPFFIGLCKPLIGLILGIFSFSLISSNTVIKIDFLITQDNNSSTLNDDSSTSIENNIRHNLFIFSCAFLVGFSERFASDLLKKTESSIIEKKS</sequence>